<gene>
    <name evidence="3" type="ORF">UFOPK3495_00853</name>
    <name evidence="4" type="ORF">UFOPK4237_00720</name>
</gene>
<proteinExistence type="inferred from homology"/>
<organism evidence="4">
    <name type="scientific">freshwater metagenome</name>
    <dbReference type="NCBI Taxonomy" id="449393"/>
    <lineage>
        <taxon>unclassified sequences</taxon>
        <taxon>metagenomes</taxon>
        <taxon>ecological metagenomes</taxon>
    </lineage>
</organism>
<evidence type="ECO:0000256" key="1">
    <source>
        <dbReference type="ARBA" id="ARBA00007569"/>
    </source>
</evidence>
<protein>
    <submittedName>
        <fullName evidence="4">Unannotated protein</fullName>
    </submittedName>
</protein>
<dbReference type="GO" id="GO:0008137">
    <property type="term" value="F:NADH dehydrogenase (ubiquinone) activity"/>
    <property type="evidence" value="ECO:0007669"/>
    <property type="project" value="InterPro"/>
</dbReference>
<name>A0A6J7S9W4_9ZZZZ</name>
<feature type="domain" description="NADH:ubiquinone oxidoreductase 30kDa subunit" evidence="2">
    <location>
        <begin position="12"/>
        <end position="115"/>
    </location>
</feature>
<evidence type="ECO:0000259" key="2">
    <source>
        <dbReference type="Pfam" id="PF00329"/>
    </source>
</evidence>
<dbReference type="EMBL" id="CAFBMC010000038">
    <property type="protein sequence ID" value="CAB4898937.1"/>
    <property type="molecule type" value="Genomic_DNA"/>
</dbReference>
<reference evidence="4" key="1">
    <citation type="submission" date="2020-05" db="EMBL/GenBank/DDBJ databases">
        <authorList>
            <person name="Chiriac C."/>
            <person name="Salcher M."/>
            <person name="Ghai R."/>
            <person name="Kavagutti S V."/>
        </authorList>
    </citation>
    <scope>NUCLEOTIDE SEQUENCE</scope>
</reference>
<dbReference type="PANTHER" id="PTHR10884:SF14">
    <property type="entry name" value="NADH DEHYDROGENASE [UBIQUINONE] IRON-SULFUR PROTEIN 3, MITOCHONDRIAL"/>
    <property type="match status" value="1"/>
</dbReference>
<dbReference type="InterPro" id="IPR001268">
    <property type="entry name" value="NADH_UbQ_OxRdtase_30kDa_su"/>
</dbReference>
<dbReference type="InterPro" id="IPR037232">
    <property type="entry name" value="NADH_quin_OxRdtase_su_C/D-like"/>
</dbReference>
<dbReference type="SUPFAM" id="SSF143243">
    <property type="entry name" value="Nqo5-like"/>
    <property type="match status" value="1"/>
</dbReference>
<dbReference type="PANTHER" id="PTHR10884">
    <property type="entry name" value="NADH DEHYDROGENASE UBIQUINONE IRON-SULFUR PROTEIN 3"/>
    <property type="match status" value="1"/>
</dbReference>
<dbReference type="EMBL" id="CAFBPZ010000038">
    <property type="protein sequence ID" value="CAB5037899.1"/>
    <property type="molecule type" value="Genomic_DNA"/>
</dbReference>
<sequence length="116" mass="12980">MTQIPTRIDAVQWAQYFAKLAINEMTWFDFLTVIDRGEGLEVIVRVVNIASNESALVSTTVTQEVTSLTATYPGAGWYEREAQEMFGVTFIGLDDGRPLLHRSHTQGSPMRKSVTL</sequence>
<dbReference type="AlphaFoldDB" id="A0A6J7S9W4"/>
<dbReference type="Pfam" id="PF00329">
    <property type="entry name" value="Complex1_30kDa"/>
    <property type="match status" value="1"/>
</dbReference>
<evidence type="ECO:0000313" key="4">
    <source>
        <dbReference type="EMBL" id="CAB5037899.1"/>
    </source>
</evidence>
<accession>A0A6J7S9W4</accession>
<comment type="similarity">
    <text evidence="1">Belongs to the complex I 30 kDa subunit family.</text>
</comment>
<dbReference type="Gene3D" id="3.30.460.80">
    <property type="entry name" value="NADH:ubiquinone oxidoreductase, 30kDa subunit"/>
    <property type="match status" value="1"/>
</dbReference>
<evidence type="ECO:0000313" key="3">
    <source>
        <dbReference type="EMBL" id="CAB4898937.1"/>
    </source>
</evidence>